<dbReference type="Gene3D" id="3.40.640.10">
    <property type="entry name" value="Type I PLP-dependent aspartate aminotransferase-like (Major domain)"/>
    <property type="match status" value="1"/>
</dbReference>
<dbReference type="InterPro" id="IPR004839">
    <property type="entry name" value="Aminotransferase_I/II_large"/>
</dbReference>
<dbReference type="Gene3D" id="3.90.1150.10">
    <property type="entry name" value="Aspartate Aminotransferase, domain 1"/>
    <property type="match status" value="1"/>
</dbReference>
<evidence type="ECO:0000313" key="7">
    <source>
        <dbReference type="EMBL" id="TWI83049.1"/>
    </source>
</evidence>
<dbReference type="OrthoDB" id="9813612at2"/>
<sequence length="418" mass="47148">MKLSHLSETLVGSEIVKLGNQIKERIRMGERIYNFTIGDFDSSVFPIPQELENEIISAYKQHHTTYPAAEGILELRQSVLQFLKEREGLEYGVNEIQIASGGRPLIYAIFRAIVDKGDKVIYAAPSWNNNHYTHFNEAEHVVIEATPENNFMPTVADIAPHIKGAALLCLCTPQNPTGTMIPRAELEKICDMILEENRSRAEDEKKLYLMFDQMYWTLTFGENMHDNPVTLRPEMKAYTVFVDGISKVFAATGVRVGWSLGPEYLIGKMKAILSHVGAWAPMAEQKATANYLLQKENVDRYLVAFKQAIHYRLEEISKGFLQLKQEGFDVDVIAPQGAIYLTIKVDLKGKKTAEGTVLQTQADVTNYLLAEAKLAIVPFYAFGASKESPWYRLSVGTCREEEIPEFLGKLKEAMQKLS</sequence>
<evidence type="ECO:0000256" key="5">
    <source>
        <dbReference type="ARBA" id="ARBA00022898"/>
    </source>
</evidence>
<comment type="similarity">
    <text evidence="2">Belongs to the class-I pyridoxal-phosphate-dependent aminotransferase family.</text>
</comment>
<dbReference type="RefSeq" id="WP_144885136.1">
    <property type="nucleotide sequence ID" value="NZ_VLLE01000003.1"/>
</dbReference>
<dbReference type="SUPFAM" id="SSF53383">
    <property type="entry name" value="PLP-dependent transferases"/>
    <property type="match status" value="1"/>
</dbReference>
<gene>
    <name evidence="7" type="ORF">IQ13_1155</name>
</gene>
<dbReference type="InterPro" id="IPR015424">
    <property type="entry name" value="PyrdxlP-dep_Trfase"/>
</dbReference>
<keyword evidence="3 7" id="KW-0032">Aminotransferase</keyword>
<keyword evidence="5" id="KW-0663">Pyridoxal phosphate</keyword>
<dbReference type="InterPro" id="IPR015422">
    <property type="entry name" value="PyrdxlP-dep_Trfase_small"/>
</dbReference>
<dbReference type="PANTHER" id="PTHR46383:SF1">
    <property type="entry name" value="ASPARTATE AMINOTRANSFERASE"/>
    <property type="match status" value="1"/>
</dbReference>
<organism evidence="7 8">
    <name type="scientific">Lacibacter cauensis</name>
    <dbReference type="NCBI Taxonomy" id="510947"/>
    <lineage>
        <taxon>Bacteria</taxon>
        <taxon>Pseudomonadati</taxon>
        <taxon>Bacteroidota</taxon>
        <taxon>Chitinophagia</taxon>
        <taxon>Chitinophagales</taxon>
        <taxon>Chitinophagaceae</taxon>
        <taxon>Lacibacter</taxon>
    </lineage>
</organism>
<protein>
    <submittedName>
        <fullName evidence="7">Aspartate aminotransferase</fullName>
    </submittedName>
</protein>
<evidence type="ECO:0000256" key="1">
    <source>
        <dbReference type="ARBA" id="ARBA00001933"/>
    </source>
</evidence>
<dbReference type="GO" id="GO:0008483">
    <property type="term" value="F:transaminase activity"/>
    <property type="evidence" value="ECO:0007669"/>
    <property type="project" value="UniProtKB-KW"/>
</dbReference>
<accession>A0A562SP28</accession>
<keyword evidence="4 7" id="KW-0808">Transferase</keyword>
<dbReference type="AlphaFoldDB" id="A0A562SP28"/>
<name>A0A562SP28_9BACT</name>
<evidence type="ECO:0000259" key="6">
    <source>
        <dbReference type="Pfam" id="PF00155"/>
    </source>
</evidence>
<dbReference type="InterPro" id="IPR015421">
    <property type="entry name" value="PyrdxlP-dep_Trfase_major"/>
</dbReference>
<dbReference type="Pfam" id="PF00155">
    <property type="entry name" value="Aminotran_1_2"/>
    <property type="match status" value="1"/>
</dbReference>
<keyword evidence="8" id="KW-1185">Reference proteome</keyword>
<dbReference type="CDD" id="cd00609">
    <property type="entry name" value="AAT_like"/>
    <property type="match status" value="1"/>
</dbReference>
<reference evidence="7 8" key="1">
    <citation type="journal article" date="2015" name="Stand. Genomic Sci.">
        <title>Genomic Encyclopedia of Bacterial and Archaeal Type Strains, Phase III: the genomes of soil and plant-associated and newly described type strains.</title>
        <authorList>
            <person name="Whitman W.B."/>
            <person name="Woyke T."/>
            <person name="Klenk H.P."/>
            <person name="Zhou Y."/>
            <person name="Lilburn T.G."/>
            <person name="Beck B.J."/>
            <person name="De Vos P."/>
            <person name="Vandamme P."/>
            <person name="Eisen J.A."/>
            <person name="Garrity G."/>
            <person name="Hugenholtz P."/>
            <person name="Kyrpides N.C."/>
        </authorList>
    </citation>
    <scope>NUCLEOTIDE SEQUENCE [LARGE SCALE GENOMIC DNA]</scope>
    <source>
        <strain evidence="7 8">CGMCC 1.7271</strain>
    </source>
</reference>
<dbReference type="GO" id="GO:0006520">
    <property type="term" value="P:amino acid metabolic process"/>
    <property type="evidence" value="ECO:0007669"/>
    <property type="project" value="InterPro"/>
</dbReference>
<evidence type="ECO:0000256" key="2">
    <source>
        <dbReference type="ARBA" id="ARBA00007441"/>
    </source>
</evidence>
<dbReference type="InterPro" id="IPR050596">
    <property type="entry name" value="AspAT/PAT-like"/>
</dbReference>
<dbReference type="EMBL" id="VLLE01000003">
    <property type="protein sequence ID" value="TWI83049.1"/>
    <property type="molecule type" value="Genomic_DNA"/>
</dbReference>
<dbReference type="Proteomes" id="UP000316167">
    <property type="component" value="Unassembled WGS sequence"/>
</dbReference>
<proteinExistence type="inferred from homology"/>
<evidence type="ECO:0000256" key="4">
    <source>
        <dbReference type="ARBA" id="ARBA00022679"/>
    </source>
</evidence>
<evidence type="ECO:0000256" key="3">
    <source>
        <dbReference type="ARBA" id="ARBA00022576"/>
    </source>
</evidence>
<dbReference type="GO" id="GO:0030170">
    <property type="term" value="F:pyridoxal phosphate binding"/>
    <property type="evidence" value="ECO:0007669"/>
    <property type="project" value="InterPro"/>
</dbReference>
<comment type="caution">
    <text evidence="7">The sequence shown here is derived from an EMBL/GenBank/DDBJ whole genome shotgun (WGS) entry which is preliminary data.</text>
</comment>
<evidence type="ECO:0000313" key="8">
    <source>
        <dbReference type="Proteomes" id="UP000316167"/>
    </source>
</evidence>
<dbReference type="PANTHER" id="PTHR46383">
    <property type="entry name" value="ASPARTATE AMINOTRANSFERASE"/>
    <property type="match status" value="1"/>
</dbReference>
<feature type="domain" description="Aminotransferase class I/classII large" evidence="6">
    <location>
        <begin position="34"/>
        <end position="409"/>
    </location>
</feature>
<comment type="cofactor">
    <cofactor evidence="1">
        <name>pyridoxal 5'-phosphate</name>
        <dbReference type="ChEBI" id="CHEBI:597326"/>
    </cofactor>
</comment>